<feature type="domain" description="M23ase beta-sheet core" evidence="2">
    <location>
        <begin position="28"/>
        <end position="126"/>
    </location>
</feature>
<dbReference type="Pfam" id="PF01551">
    <property type="entry name" value="Peptidase_M23"/>
    <property type="match status" value="1"/>
</dbReference>
<dbReference type="PANTHER" id="PTHR21666:SF289">
    <property type="entry name" value="L-ALA--D-GLU ENDOPEPTIDASE"/>
    <property type="match status" value="1"/>
</dbReference>
<dbReference type="CDD" id="cd12797">
    <property type="entry name" value="M23_peptidase"/>
    <property type="match status" value="1"/>
</dbReference>
<dbReference type="InterPro" id="IPR016047">
    <property type="entry name" value="M23ase_b-sheet_dom"/>
</dbReference>
<sequence>MYPVQKGKFTISSGFGQRTDPITGGTEFHKGIDLAAPKGTPIHASAAGTVIYAQFASHPYSGYGNLVIIRNSSSLVSMYGHCSELLVSVGQTVQQGDVIAKVGSTGSSTGNHCHFEIRLNGSSVNPLSYL</sequence>
<proteinExistence type="predicted"/>
<dbReference type="Proteomes" id="UP000515909">
    <property type="component" value="Chromosome"/>
</dbReference>
<protein>
    <submittedName>
        <fullName evidence="3">M23 family metallopeptidase</fullName>
    </submittedName>
</protein>
<gene>
    <name evidence="3" type="ORF">HCR03_17510</name>
</gene>
<dbReference type="GO" id="GO:0004222">
    <property type="term" value="F:metalloendopeptidase activity"/>
    <property type="evidence" value="ECO:0007669"/>
    <property type="project" value="TreeGrafter"/>
</dbReference>
<dbReference type="PANTHER" id="PTHR21666">
    <property type="entry name" value="PEPTIDASE-RELATED"/>
    <property type="match status" value="1"/>
</dbReference>
<dbReference type="AlphaFoldDB" id="A0A7G8TGD8"/>
<dbReference type="SUPFAM" id="SSF51261">
    <property type="entry name" value="Duplicated hybrid motif"/>
    <property type="match status" value="1"/>
</dbReference>
<dbReference type="Gene3D" id="2.70.70.10">
    <property type="entry name" value="Glucose Permease (Domain IIA)"/>
    <property type="match status" value="1"/>
</dbReference>
<accession>A0A7G8TGD8</accession>
<keyword evidence="1" id="KW-0732">Signal</keyword>
<dbReference type="InterPro" id="IPR050570">
    <property type="entry name" value="Cell_wall_metabolism_enzyme"/>
</dbReference>
<dbReference type="KEGG" id="cfem:HCR03_17510"/>
<evidence type="ECO:0000313" key="4">
    <source>
        <dbReference type="Proteomes" id="UP000515909"/>
    </source>
</evidence>
<organism evidence="3 4">
    <name type="scientific">Caproicibacter fermentans</name>
    <dbReference type="NCBI Taxonomy" id="2576756"/>
    <lineage>
        <taxon>Bacteria</taxon>
        <taxon>Bacillati</taxon>
        <taxon>Bacillota</taxon>
        <taxon>Clostridia</taxon>
        <taxon>Eubacteriales</taxon>
        <taxon>Acutalibacteraceae</taxon>
        <taxon>Caproicibacter</taxon>
    </lineage>
</organism>
<reference evidence="3 4" key="1">
    <citation type="submission" date="2020-08" db="EMBL/GenBank/DDBJ databases">
        <title>The isolate Caproiciproducens sp. 7D4C2 produces n-caproate at mildly acidic conditions from hexoses: genome and rBOX comparison with related strains and chain-elongating bacteria.</title>
        <authorList>
            <person name="Esquivel-Elizondo S."/>
            <person name="Bagci C."/>
            <person name="Temovska M."/>
            <person name="Jeon B.S."/>
            <person name="Bessarab I."/>
            <person name="Williams R.B.H."/>
            <person name="Huson D.H."/>
            <person name="Angenent L.T."/>
        </authorList>
    </citation>
    <scope>NUCLEOTIDE SEQUENCE [LARGE SCALE GENOMIC DNA]</scope>
    <source>
        <strain evidence="3 4">7D4C2</strain>
    </source>
</reference>
<name>A0A7G8TGD8_9FIRM</name>
<dbReference type="EMBL" id="CP060286">
    <property type="protein sequence ID" value="QNK42679.1"/>
    <property type="molecule type" value="Genomic_DNA"/>
</dbReference>
<dbReference type="InterPro" id="IPR011055">
    <property type="entry name" value="Dup_hybrid_motif"/>
</dbReference>
<evidence type="ECO:0000259" key="2">
    <source>
        <dbReference type="Pfam" id="PF01551"/>
    </source>
</evidence>
<dbReference type="RefSeq" id="WP_187038161.1">
    <property type="nucleotide sequence ID" value="NZ_CP060286.1"/>
</dbReference>
<evidence type="ECO:0000313" key="3">
    <source>
        <dbReference type="EMBL" id="QNK42679.1"/>
    </source>
</evidence>
<evidence type="ECO:0000256" key="1">
    <source>
        <dbReference type="ARBA" id="ARBA00022729"/>
    </source>
</evidence>